<proteinExistence type="predicted"/>
<evidence type="ECO:0000313" key="3">
    <source>
        <dbReference type="Proteomes" id="UP000182658"/>
    </source>
</evidence>
<feature type="compositionally biased region" description="Basic and acidic residues" evidence="1">
    <location>
        <begin position="47"/>
        <end position="58"/>
    </location>
</feature>
<name>A0A1J7J285_9PEZI</name>
<feature type="compositionally biased region" description="Basic and acidic residues" evidence="1">
    <location>
        <begin position="1"/>
        <end position="10"/>
    </location>
</feature>
<evidence type="ECO:0000313" key="2">
    <source>
        <dbReference type="EMBL" id="OIW34191.1"/>
    </source>
</evidence>
<feature type="region of interest" description="Disordered" evidence="1">
    <location>
        <begin position="1"/>
        <end position="74"/>
    </location>
</feature>
<sequence length="160" mass="17349">MTAKHQREVKPTTGQAGDPGTADETEDTGNQQTVEPLSQQRLAFRTDTGDPRIKDKQSGGRPIRQRLEKGNGKAPNFTILDLRKGHLLAAEEGKINVFSTETGNSMAGFMLGAPLSSLVFSENGDWFAVGSNKAHTESSQRRRCGQSQYLTTTGQVLSLT</sequence>
<dbReference type="EMBL" id="KV875094">
    <property type="protein sequence ID" value="OIW34191.1"/>
    <property type="molecule type" value="Genomic_DNA"/>
</dbReference>
<evidence type="ECO:0000256" key="1">
    <source>
        <dbReference type="SAM" id="MobiDB-lite"/>
    </source>
</evidence>
<gene>
    <name evidence="2" type="ORF">CONLIGDRAFT_667365</name>
</gene>
<protein>
    <submittedName>
        <fullName evidence="2">Uncharacterized protein</fullName>
    </submittedName>
</protein>
<reference evidence="2 3" key="1">
    <citation type="submission" date="2016-10" db="EMBL/GenBank/DDBJ databases">
        <title>Draft genome sequence of Coniochaeta ligniaria NRRL30616, a lignocellulolytic fungus for bioabatement of inhibitors in plant biomass hydrolysates.</title>
        <authorList>
            <consortium name="DOE Joint Genome Institute"/>
            <person name="Jimenez D.J."/>
            <person name="Hector R.E."/>
            <person name="Riley R."/>
            <person name="Sun H."/>
            <person name="Grigoriev I.V."/>
            <person name="Van Elsas J.D."/>
            <person name="Nichols N.N."/>
        </authorList>
    </citation>
    <scope>NUCLEOTIDE SEQUENCE [LARGE SCALE GENOMIC DNA]</scope>
    <source>
        <strain evidence="2 3">NRRL 30616</strain>
    </source>
</reference>
<keyword evidence="3" id="KW-1185">Reference proteome</keyword>
<dbReference type="InParanoid" id="A0A1J7J285"/>
<dbReference type="SUPFAM" id="SSF50978">
    <property type="entry name" value="WD40 repeat-like"/>
    <property type="match status" value="1"/>
</dbReference>
<dbReference type="OrthoDB" id="687049at2759"/>
<accession>A0A1J7J285</accession>
<dbReference type="AlphaFoldDB" id="A0A1J7J285"/>
<dbReference type="Proteomes" id="UP000182658">
    <property type="component" value="Unassembled WGS sequence"/>
</dbReference>
<organism evidence="2 3">
    <name type="scientific">Coniochaeta ligniaria NRRL 30616</name>
    <dbReference type="NCBI Taxonomy" id="1408157"/>
    <lineage>
        <taxon>Eukaryota</taxon>
        <taxon>Fungi</taxon>
        <taxon>Dikarya</taxon>
        <taxon>Ascomycota</taxon>
        <taxon>Pezizomycotina</taxon>
        <taxon>Sordariomycetes</taxon>
        <taxon>Sordariomycetidae</taxon>
        <taxon>Coniochaetales</taxon>
        <taxon>Coniochaetaceae</taxon>
        <taxon>Coniochaeta</taxon>
    </lineage>
</organism>
<feature type="compositionally biased region" description="Polar residues" evidence="1">
    <location>
        <begin position="28"/>
        <end position="41"/>
    </location>
</feature>
<dbReference type="InterPro" id="IPR036322">
    <property type="entry name" value="WD40_repeat_dom_sf"/>
</dbReference>